<evidence type="ECO:0000259" key="2">
    <source>
        <dbReference type="Pfam" id="PF02775"/>
    </source>
</evidence>
<dbReference type="SUPFAM" id="SSF52518">
    <property type="entry name" value="Thiamin diphosphate-binding fold (THDP-binding)"/>
    <property type="match status" value="1"/>
</dbReference>
<keyword evidence="4" id="KW-1185">Reference proteome</keyword>
<dbReference type="RefSeq" id="WP_344590381.1">
    <property type="nucleotide sequence ID" value="NZ_BAAARW010000012.1"/>
</dbReference>
<dbReference type="InterPro" id="IPR051479">
    <property type="entry name" value="PorB-like"/>
</dbReference>
<dbReference type="InterPro" id="IPR029061">
    <property type="entry name" value="THDP-binding"/>
</dbReference>
<sequence>MPEVIRQHLPLFDEQGRSAAVPDEEGRDLHYLPDLPGEDPYQAGHRTCAGCGPAIEYRWTLKAAGENTVLAGPTGCMYVANSTYLCTPYTVPWAHTPIASGGSFTSGMAAGYEALIRKGRYDGPYPNIIVMAGDGSAADIGLGSISGALYRDHDALFVCYDNECYANTGIQTSPTTPYAGMTTFTPFGSKIPEGKSLPPKNLARMMAEGHPHCYVATTTVGYPVDLMNKTRKGLNRQGAAFLHCFTPCQKGWVYQTSMTVELGRRVVEAGLFPVWEYDPETREYSYFHPPVQRPVTDYLAMQGRFGHMLPEHVARMQRSANQNWVDIGMDVPDELLDLEDPERHERLKEESYAMPINRGIGA</sequence>
<evidence type="ECO:0000313" key="3">
    <source>
        <dbReference type="EMBL" id="GAA2423070.1"/>
    </source>
</evidence>
<protein>
    <submittedName>
        <fullName evidence="3">Thiamine pyrophosphate-dependent enzyme</fullName>
    </submittedName>
</protein>
<name>A0ABN3J820_9ACTN</name>
<dbReference type="Pfam" id="PF02775">
    <property type="entry name" value="TPP_enzyme_C"/>
    <property type="match status" value="1"/>
</dbReference>
<evidence type="ECO:0000313" key="4">
    <source>
        <dbReference type="Proteomes" id="UP001501231"/>
    </source>
</evidence>
<dbReference type="EMBL" id="BAAARW010000012">
    <property type="protein sequence ID" value="GAA2423070.1"/>
    <property type="molecule type" value="Genomic_DNA"/>
</dbReference>
<feature type="domain" description="Thiamine pyrophosphate enzyme TPP-binding" evidence="2">
    <location>
        <begin position="94"/>
        <end position="244"/>
    </location>
</feature>
<keyword evidence="1" id="KW-0560">Oxidoreductase</keyword>
<proteinExistence type="predicted"/>
<reference evidence="3 4" key="1">
    <citation type="journal article" date="2019" name="Int. J. Syst. Evol. Microbiol.">
        <title>The Global Catalogue of Microorganisms (GCM) 10K type strain sequencing project: providing services to taxonomists for standard genome sequencing and annotation.</title>
        <authorList>
            <consortium name="The Broad Institute Genomics Platform"/>
            <consortium name="The Broad Institute Genome Sequencing Center for Infectious Disease"/>
            <person name="Wu L."/>
            <person name="Ma J."/>
        </authorList>
    </citation>
    <scope>NUCLEOTIDE SEQUENCE [LARGE SCALE GENOMIC DNA]</scope>
    <source>
        <strain evidence="3 4">JCM 3325</strain>
    </source>
</reference>
<evidence type="ECO:0000256" key="1">
    <source>
        <dbReference type="ARBA" id="ARBA00023002"/>
    </source>
</evidence>
<dbReference type="PANTHER" id="PTHR42897:SF2">
    <property type="entry name" value="PYRUVATE SYNTHASE SUBUNIT PORB"/>
    <property type="match status" value="1"/>
</dbReference>
<dbReference type="Gene3D" id="3.40.50.970">
    <property type="match status" value="2"/>
</dbReference>
<organism evidence="3 4">
    <name type="scientific">Actinomadura vinacea</name>
    <dbReference type="NCBI Taxonomy" id="115336"/>
    <lineage>
        <taxon>Bacteria</taxon>
        <taxon>Bacillati</taxon>
        <taxon>Actinomycetota</taxon>
        <taxon>Actinomycetes</taxon>
        <taxon>Streptosporangiales</taxon>
        <taxon>Thermomonosporaceae</taxon>
        <taxon>Actinomadura</taxon>
    </lineage>
</organism>
<dbReference type="PANTHER" id="PTHR42897">
    <property type="entry name" value="PYRUVATE SYNTHASE SUBUNIT PORB"/>
    <property type="match status" value="1"/>
</dbReference>
<dbReference type="InterPro" id="IPR011766">
    <property type="entry name" value="TPP_enzyme_TPP-bd"/>
</dbReference>
<comment type="caution">
    <text evidence="3">The sequence shown here is derived from an EMBL/GenBank/DDBJ whole genome shotgun (WGS) entry which is preliminary data.</text>
</comment>
<dbReference type="Proteomes" id="UP001501231">
    <property type="component" value="Unassembled WGS sequence"/>
</dbReference>
<gene>
    <name evidence="3" type="ORF">GCM10010191_38690</name>
</gene>
<accession>A0ABN3J820</accession>